<dbReference type="AlphaFoldDB" id="A0A0E0HNV4"/>
<keyword evidence="2" id="KW-1185">Reference proteome</keyword>
<organism evidence="1">
    <name type="scientific">Oryza nivara</name>
    <name type="common">Indian wild rice</name>
    <name type="synonym">Oryza sativa f. spontanea</name>
    <dbReference type="NCBI Taxonomy" id="4536"/>
    <lineage>
        <taxon>Eukaryota</taxon>
        <taxon>Viridiplantae</taxon>
        <taxon>Streptophyta</taxon>
        <taxon>Embryophyta</taxon>
        <taxon>Tracheophyta</taxon>
        <taxon>Spermatophyta</taxon>
        <taxon>Magnoliopsida</taxon>
        <taxon>Liliopsida</taxon>
        <taxon>Poales</taxon>
        <taxon>Poaceae</taxon>
        <taxon>BOP clade</taxon>
        <taxon>Oryzoideae</taxon>
        <taxon>Oryzeae</taxon>
        <taxon>Oryzinae</taxon>
        <taxon>Oryza</taxon>
    </lineage>
</organism>
<reference evidence="1" key="2">
    <citation type="submission" date="2018-04" db="EMBL/GenBank/DDBJ databases">
        <title>OnivRS2 (Oryza nivara Reference Sequence Version 2).</title>
        <authorList>
            <person name="Zhang J."/>
            <person name="Kudrna D."/>
            <person name="Lee S."/>
            <person name="Talag J."/>
            <person name="Rajasekar S."/>
            <person name="Welchert J."/>
            <person name="Hsing Y.-I."/>
            <person name="Wing R.A."/>
        </authorList>
    </citation>
    <scope>NUCLEOTIDE SEQUENCE [LARGE SCALE GENOMIC DNA]</scope>
    <source>
        <strain evidence="1">SL10</strain>
    </source>
</reference>
<dbReference type="Gramene" id="ONIVA06G12020.1">
    <property type="protein sequence ID" value="ONIVA06G12020.1"/>
    <property type="gene ID" value="ONIVA06G12020"/>
</dbReference>
<accession>A0A0E0HNV4</accession>
<dbReference type="HOGENOM" id="CLU_2780229_0_0_1"/>
<proteinExistence type="predicted"/>
<dbReference type="EnsemblPlants" id="ONIVA06G12020.1">
    <property type="protein sequence ID" value="ONIVA06G12020.1"/>
    <property type="gene ID" value="ONIVA06G12020"/>
</dbReference>
<evidence type="ECO:0000313" key="1">
    <source>
        <dbReference type="EnsemblPlants" id="ONIVA06G12020.1"/>
    </source>
</evidence>
<dbReference type="Proteomes" id="UP000006591">
    <property type="component" value="Chromosome 6"/>
</dbReference>
<reference evidence="1" key="1">
    <citation type="submission" date="2015-04" db="UniProtKB">
        <authorList>
            <consortium name="EnsemblPlants"/>
        </authorList>
    </citation>
    <scope>IDENTIFICATION</scope>
    <source>
        <strain evidence="1">SL10</strain>
    </source>
</reference>
<name>A0A0E0HNV4_ORYNI</name>
<protein>
    <submittedName>
        <fullName evidence="1">Uncharacterized protein</fullName>
    </submittedName>
</protein>
<evidence type="ECO:0000313" key="2">
    <source>
        <dbReference type="Proteomes" id="UP000006591"/>
    </source>
</evidence>
<sequence>MANTWGGVMIDAVVVATDNVCRDVAEKRWRAEGTIAGGQSRTLVQALEVTTLHSISAPRIPSKKGTMIT</sequence>